<dbReference type="AlphaFoldDB" id="A0A7R9IB31"/>
<accession>A0A7R9IB31</accession>
<gene>
    <name evidence="1" type="ORF">TTEB3V08_LOCUS234</name>
</gene>
<proteinExistence type="predicted"/>
<evidence type="ECO:0000313" key="1">
    <source>
        <dbReference type="EMBL" id="CAD7452045.1"/>
    </source>
</evidence>
<organism evidence="1">
    <name type="scientific">Timema tahoe</name>
    <dbReference type="NCBI Taxonomy" id="61484"/>
    <lineage>
        <taxon>Eukaryota</taxon>
        <taxon>Metazoa</taxon>
        <taxon>Ecdysozoa</taxon>
        <taxon>Arthropoda</taxon>
        <taxon>Hexapoda</taxon>
        <taxon>Insecta</taxon>
        <taxon>Pterygota</taxon>
        <taxon>Neoptera</taxon>
        <taxon>Polyneoptera</taxon>
        <taxon>Phasmatodea</taxon>
        <taxon>Timematodea</taxon>
        <taxon>Timematoidea</taxon>
        <taxon>Timematidae</taxon>
        <taxon>Timema</taxon>
    </lineage>
</organism>
<protein>
    <submittedName>
        <fullName evidence="1">Uncharacterized protein</fullName>
    </submittedName>
</protein>
<dbReference type="EMBL" id="OE000027">
    <property type="protein sequence ID" value="CAD7452045.1"/>
    <property type="molecule type" value="Genomic_DNA"/>
</dbReference>
<reference evidence="1" key="1">
    <citation type="submission" date="2020-11" db="EMBL/GenBank/DDBJ databases">
        <authorList>
            <person name="Tran Van P."/>
        </authorList>
    </citation>
    <scope>NUCLEOTIDE SEQUENCE</scope>
</reference>
<sequence length="238" mass="27658">MRYFEMIFNPKEEMDVSEAEEWVDFTAIVDFCFREKKREKEREELWKRLTELEVNNKSFVGTFTNLILNYCSQRLVREQNPVNIKLAKSSENLKATEFGGLCASFEMDGKINEIKLGSILIVPGLQHNLLSVELTTGPLKIFMNNHCFDTKHKILDKSAPFDVNTHNRTLTPVTSPEYSEPPTATCNNSRLRRWELAHQWIKIHNSFKVTTSVNKIICEYSMRTAVDILLTTYSRNIL</sequence>
<name>A0A7R9IB31_9NEOP</name>